<keyword evidence="12 21" id="KW-0949">S-adenosyl-L-methionine</keyword>
<protein>
    <recommendedName>
        <fullName evidence="7 20">Methionine synthase</fullName>
        <ecNumber evidence="6 20">2.1.1.13</ecNumber>
    </recommendedName>
    <alternativeName>
        <fullName evidence="19 21">5-methyltetrahydrofolate--homocysteine methyltransferase</fullName>
    </alternativeName>
</protein>
<dbReference type="AlphaFoldDB" id="A0A1C9WA89"/>
<dbReference type="FunFam" id="3.20.20.20:FF:000002">
    <property type="entry name" value="Methionine synthase"/>
    <property type="match status" value="1"/>
</dbReference>
<dbReference type="CDD" id="cd02069">
    <property type="entry name" value="methionine_synthase_B12_BD"/>
    <property type="match status" value="1"/>
</dbReference>
<organism evidence="30 31">
    <name type="scientific">Microbulbifer aggregans</name>
    <dbReference type="NCBI Taxonomy" id="1769779"/>
    <lineage>
        <taxon>Bacteria</taxon>
        <taxon>Pseudomonadati</taxon>
        <taxon>Pseudomonadota</taxon>
        <taxon>Gammaproteobacteria</taxon>
        <taxon>Cellvibrionales</taxon>
        <taxon>Microbulbiferaceae</taxon>
        <taxon>Microbulbifer</taxon>
    </lineage>
</organism>
<evidence type="ECO:0000256" key="17">
    <source>
        <dbReference type="ARBA" id="ARBA00023285"/>
    </source>
</evidence>
<dbReference type="OrthoDB" id="9803687at2"/>
<evidence type="ECO:0000313" key="31">
    <source>
        <dbReference type="Proteomes" id="UP000095672"/>
    </source>
</evidence>
<dbReference type="EC" id="2.1.1.13" evidence="6 20"/>
<keyword evidence="9 21" id="KW-0028">Amino-acid biosynthesis</keyword>
<comment type="pathway">
    <text evidence="4 21">Amino-acid biosynthesis; L-methionine biosynthesis via de novo pathway; L-methionine from L-homocysteine (MetH route): step 1/1.</text>
</comment>
<dbReference type="Proteomes" id="UP000095672">
    <property type="component" value="Chromosome"/>
</dbReference>
<feature type="binding site" evidence="23">
    <location>
        <position position="951"/>
    </location>
    <ligand>
        <name>S-adenosyl-L-methionine</name>
        <dbReference type="ChEBI" id="CHEBI:59789"/>
    </ligand>
</feature>
<proteinExistence type="inferred from homology"/>
<dbReference type="InterPro" id="IPR036594">
    <property type="entry name" value="Meth_synthase_dom"/>
</dbReference>
<dbReference type="PIRSF" id="PIRSF000381">
    <property type="entry name" value="MetH"/>
    <property type="match status" value="1"/>
</dbReference>
<feature type="binding site" evidence="22 24">
    <location>
        <position position="313"/>
    </location>
    <ligand>
        <name>Zn(2+)</name>
        <dbReference type="ChEBI" id="CHEBI:29105"/>
    </ligand>
</feature>
<evidence type="ECO:0000259" key="25">
    <source>
        <dbReference type="PROSITE" id="PS50970"/>
    </source>
</evidence>
<dbReference type="NCBIfam" id="TIGR02082">
    <property type="entry name" value="metH"/>
    <property type="match status" value="1"/>
</dbReference>
<feature type="domain" description="Pterin-binding" evidence="26">
    <location>
        <begin position="359"/>
        <end position="620"/>
    </location>
</feature>
<name>A0A1C9WA89_9GAMM</name>
<dbReference type="PROSITE" id="PS51337">
    <property type="entry name" value="B12_BINDING_NTER"/>
    <property type="match status" value="1"/>
</dbReference>
<evidence type="ECO:0000256" key="11">
    <source>
        <dbReference type="ARBA" id="ARBA00022679"/>
    </source>
</evidence>
<feature type="binding site" evidence="23">
    <location>
        <begin position="759"/>
        <end position="763"/>
    </location>
    <ligand>
        <name>methylcob(III)alamin</name>
        <dbReference type="ChEBI" id="CHEBI:28115"/>
    </ligand>
</feature>
<evidence type="ECO:0000259" key="28">
    <source>
        <dbReference type="PROSITE" id="PS51332"/>
    </source>
</evidence>
<dbReference type="InterPro" id="IPR011822">
    <property type="entry name" value="MetH"/>
</dbReference>
<feature type="binding site" evidence="23">
    <location>
        <begin position="1196"/>
        <end position="1197"/>
    </location>
    <ligand>
        <name>S-adenosyl-L-methionine</name>
        <dbReference type="ChEBI" id="CHEBI:59789"/>
    </ligand>
</feature>
<dbReference type="FunFam" id="1.10.1240.10:FF:000001">
    <property type="entry name" value="Methionine synthase"/>
    <property type="match status" value="1"/>
</dbReference>
<comment type="similarity">
    <text evidence="5">Belongs to the vitamin-B12 dependent methionine synthase family.</text>
</comment>
<dbReference type="PROSITE" id="PS51332">
    <property type="entry name" value="B12_BINDING"/>
    <property type="match status" value="1"/>
</dbReference>
<feature type="binding site" evidence="22 24">
    <location>
        <position position="250"/>
    </location>
    <ligand>
        <name>Zn(2+)</name>
        <dbReference type="ChEBI" id="CHEBI:29105"/>
    </ligand>
</feature>
<dbReference type="Pfam" id="PF02607">
    <property type="entry name" value="B12-binding_2"/>
    <property type="match status" value="1"/>
</dbReference>
<keyword evidence="14" id="KW-0677">Repeat</keyword>
<feature type="domain" description="AdoMet activation" evidence="27">
    <location>
        <begin position="901"/>
        <end position="1231"/>
    </location>
</feature>
<keyword evidence="10 21" id="KW-0846">Cobalamin</keyword>
<dbReference type="PROSITE" id="PS50970">
    <property type="entry name" value="HCY"/>
    <property type="match status" value="1"/>
</dbReference>
<keyword evidence="31" id="KW-1185">Reference proteome</keyword>
<comment type="function">
    <text evidence="18 21">Catalyzes the transfer of a methyl group from methyl-cobalamin to homocysteine, yielding enzyme-bound cob(I)alamin and methionine. Subsequently, remethylates the cofactor using methyltetrahydrofolate.</text>
</comment>
<evidence type="ECO:0000256" key="12">
    <source>
        <dbReference type="ARBA" id="ARBA00022691"/>
    </source>
</evidence>
<dbReference type="PATRIC" id="fig|1769779.3.peg.2663"/>
<evidence type="ECO:0000259" key="27">
    <source>
        <dbReference type="PROSITE" id="PS50974"/>
    </source>
</evidence>
<feature type="domain" description="Hcy-binding" evidence="25">
    <location>
        <begin position="10"/>
        <end position="328"/>
    </location>
</feature>
<evidence type="ECO:0000256" key="22">
    <source>
        <dbReference type="PIRSR" id="PIRSR000381-1"/>
    </source>
</evidence>
<dbReference type="GO" id="GO:0032259">
    <property type="term" value="P:methylation"/>
    <property type="evidence" value="ECO:0007669"/>
    <property type="project" value="UniProtKB-KW"/>
</dbReference>
<comment type="catalytic activity">
    <reaction evidence="1 21">
        <text>(6S)-5-methyl-5,6,7,8-tetrahydrofolate + L-homocysteine = (6S)-5,6,7,8-tetrahydrofolate + L-methionine</text>
        <dbReference type="Rhea" id="RHEA:11172"/>
        <dbReference type="ChEBI" id="CHEBI:18608"/>
        <dbReference type="ChEBI" id="CHEBI:57453"/>
        <dbReference type="ChEBI" id="CHEBI:57844"/>
        <dbReference type="ChEBI" id="CHEBI:58199"/>
        <dbReference type="EC" id="2.1.1.13"/>
    </reaction>
</comment>
<evidence type="ECO:0000256" key="10">
    <source>
        <dbReference type="ARBA" id="ARBA00022628"/>
    </source>
</evidence>
<reference evidence="31" key="1">
    <citation type="submission" date="2016-01" db="EMBL/GenBank/DDBJ databases">
        <title>Complete genome sequence of Microbulbifer sp. CCB-MM1, a halophile isolated from Matang Mangrove Forest, Perak.</title>
        <authorList>
            <person name="Moh T.H."/>
            <person name="Dinesh B."/>
            <person name="Lau N.-S."/>
            <person name="Go F."/>
            <person name="Alexander Chong S.-C."/>
        </authorList>
    </citation>
    <scope>NUCLEOTIDE SEQUENCE [LARGE SCALE GENOMIC DNA]</scope>
    <source>
        <strain evidence="31">CCB-MM1</strain>
    </source>
</reference>
<dbReference type="Pfam" id="PF02310">
    <property type="entry name" value="B12-binding"/>
    <property type="match status" value="1"/>
</dbReference>
<evidence type="ECO:0000256" key="4">
    <source>
        <dbReference type="ARBA" id="ARBA00005178"/>
    </source>
</evidence>
<feature type="binding site" evidence="22 24">
    <location>
        <position position="314"/>
    </location>
    <ligand>
        <name>Zn(2+)</name>
        <dbReference type="ChEBI" id="CHEBI:29105"/>
    </ligand>
</feature>
<evidence type="ECO:0000256" key="5">
    <source>
        <dbReference type="ARBA" id="ARBA00010398"/>
    </source>
</evidence>
<evidence type="ECO:0000256" key="24">
    <source>
        <dbReference type="PROSITE-ProRule" id="PRU00333"/>
    </source>
</evidence>
<dbReference type="Gene3D" id="3.10.196.10">
    <property type="entry name" value="Vitamin B12-dependent methionine synthase, activation domain"/>
    <property type="match status" value="1"/>
</dbReference>
<dbReference type="CDD" id="cd00740">
    <property type="entry name" value="MeTr"/>
    <property type="match status" value="1"/>
</dbReference>
<feature type="binding site" evidence="23">
    <location>
        <position position="811"/>
    </location>
    <ligand>
        <name>methylcob(III)alamin</name>
        <dbReference type="ChEBI" id="CHEBI:28115"/>
    </ligand>
</feature>
<feature type="binding site" evidence="23">
    <location>
        <position position="696"/>
    </location>
    <ligand>
        <name>methylcob(III)alamin</name>
        <dbReference type="ChEBI" id="CHEBI:28115"/>
    </ligand>
</feature>
<dbReference type="FunFam" id="3.20.20.330:FF:000001">
    <property type="entry name" value="Methionine synthase"/>
    <property type="match status" value="1"/>
</dbReference>
<dbReference type="SUPFAM" id="SSF82282">
    <property type="entry name" value="Homocysteine S-methyltransferase"/>
    <property type="match status" value="1"/>
</dbReference>
<feature type="binding site" evidence="23">
    <location>
        <position position="1141"/>
    </location>
    <ligand>
        <name>S-adenosyl-L-methionine</name>
        <dbReference type="ChEBI" id="CHEBI:59789"/>
    </ligand>
</feature>
<evidence type="ECO:0000256" key="3">
    <source>
        <dbReference type="ARBA" id="ARBA00001956"/>
    </source>
</evidence>
<dbReference type="GO" id="GO:0046653">
    <property type="term" value="P:tetrahydrofolate metabolic process"/>
    <property type="evidence" value="ECO:0007669"/>
    <property type="project" value="TreeGrafter"/>
</dbReference>
<dbReference type="InterPro" id="IPR004223">
    <property type="entry name" value="VitB12-dep_Met_synth_activ_dom"/>
</dbReference>
<evidence type="ECO:0000256" key="19">
    <source>
        <dbReference type="ARBA" id="ARBA00031040"/>
    </source>
</evidence>
<dbReference type="SUPFAM" id="SSF52242">
    <property type="entry name" value="Cobalamin (vitamin B12)-binding domain"/>
    <property type="match status" value="1"/>
</dbReference>
<dbReference type="Pfam" id="PF02965">
    <property type="entry name" value="Met_synt_B12"/>
    <property type="match status" value="1"/>
</dbReference>
<feature type="domain" description="B12-binding" evidence="28">
    <location>
        <begin position="749"/>
        <end position="885"/>
    </location>
</feature>
<dbReference type="GO" id="GO:0008705">
    <property type="term" value="F:methionine synthase activity"/>
    <property type="evidence" value="ECO:0007669"/>
    <property type="project" value="UniProtKB-UniRule"/>
</dbReference>
<evidence type="ECO:0000256" key="13">
    <source>
        <dbReference type="ARBA" id="ARBA00022723"/>
    </source>
</evidence>
<comment type="cofactor">
    <cofactor evidence="2 21 24">
        <name>Zn(2+)</name>
        <dbReference type="ChEBI" id="CHEBI:29105"/>
    </cofactor>
</comment>
<evidence type="ECO:0000256" key="8">
    <source>
        <dbReference type="ARBA" id="ARBA00022603"/>
    </source>
</evidence>
<dbReference type="InterPro" id="IPR003759">
    <property type="entry name" value="Cbl-bd_cap"/>
</dbReference>
<dbReference type="GO" id="GO:0008270">
    <property type="term" value="F:zinc ion binding"/>
    <property type="evidence" value="ECO:0007669"/>
    <property type="project" value="UniProtKB-UniRule"/>
</dbReference>
<keyword evidence="8 21" id="KW-0489">Methyltransferase</keyword>
<dbReference type="FunFam" id="3.40.50.280:FF:000001">
    <property type="entry name" value="Methionine synthase"/>
    <property type="match status" value="1"/>
</dbReference>
<keyword evidence="15 21" id="KW-0862">Zinc</keyword>
<dbReference type="RefSeq" id="WP_069947988.1">
    <property type="nucleotide sequence ID" value="NZ_CP014143.1"/>
</dbReference>
<evidence type="ECO:0000256" key="7">
    <source>
        <dbReference type="ARBA" id="ARBA00013998"/>
    </source>
</evidence>
<feature type="binding site" evidence="23">
    <location>
        <position position="864"/>
    </location>
    <ligand>
        <name>methylcob(III)alamin</name>
        <dbReference type="ChEBI" id="CHEBI:28115"/>
    </ligand>
</feature>
<dbReference type="Gene3D" id="3.40.50.280">
    <property type="entry name" value="Cobalamin-binding domain"/>
    <property type="match status" value="1"/>
</dbReference>
<dbReference type="InterPro" id="IPR036724">
    <property type="entry name" value="Cobalamin-bd_sf"/>
</dbReference>
<feature type="binding site" evidence="23">
    <location>
        <position position="807"/>
    </location>
    <ligand>
        <name>methylcob(III)alamin</name>
        <dbReference type="ChEBI" id="CHEBI:28115"/>
    </ligand>
</feature>
<evidence type="ECO:0000256" key="20">
    <source>
        <dbReference type="NCBIfam" id="TIGR02082"/>
    </source>
</evidence>
<evidence type="ECO:0000313" key="30">
    <source>
        <dbReference type="EMBL" id="AOS98068.1"/>
    </source>
</evidence>
<dbReference type="SMART" id="SM01018">
    <property type="entry name" value="B12-binding_2"/>
    <property type="match status" value="1"/>
</dbReference>
<dbReference type="PANTHER" id="PTHR45833:SF1">
    <property type="entry name" value="METHIONINE SYNTHASE"/>
    <property type="match status" value="1"/>
</dbReference>
<evidence type="ECO:0000256" key="21">
    <source>
        <dbReference type="PIRNR" id="PIRNR000381"/>
    </source>
</evidence>
<keyword evidence="13 21" id="KW-0479">Metal-binding</keyword>
<dbReference type="InterPro" id="IPR033706">
    <property type="entry name" value="Met_synthase_B12-bd"/>
</dbReference>
<dbReference type="STRING" id="1769779.AUP74_02672"/>
<dbReference type="PANTHER" id="PTHR45833">
    <property type="entry name" value="METHIONINE SYNTHASE"/>
    <property type="match status" value="1"/>
</dbReference>
<evidence type="ECO:0000256" key="15">
    <source>
        <dbReference type="ARBA" id="ARBA00022833"/>
    </source>
</evidence>
<dbReference type="UniPathway" id="UPA00051">
    <property type="reaction ID" value="UER00081"/>
</dbReference>
<dbReference type="SUPFAM" id="SSF56507">
    <property type="entry name" value="Methionine synthase activation domain-like"/>
    <property type="match status" value="1"/>
</dbReference>
<sequence>MSQQSRSERLQQLHAALADRILILDGAMGTMIQREKLQEADYRGGHFDEHAGDLKGNNDLLSITQPELIERLHREYLDAGADIIETNTFNATRLSQADYALEDLVPELNRAAAEVARRAADAASTPDKPRWVAGVVGPTSRTASISPDVNDPGARNVTFQQLVDNYVEAGRALIEGGCDLILIETIFDTLNAKAAIYALQQLFEELGFELPIMISGTITDASGRTLSGQTTEAFYYSVAHANPLSVGLNCALGATELRPYIEALSGVCGEHVSAHPNAGLPNEFGEYDETPEETAAIVAEFARSGFINILGGCCGTTPEHIAAIARAVADVPPRQKPELKPALRLSGLEPFVADENSLFVNVGERCNVTGSARFKRLILEEDYDTALEVAAQQVEDGAQVIDFNMDEAMLDSVGAMRRFLNLAATEPEIAKVPFMVDSSKWEVIEAGLQCIQGKPIVNSISLKEGEADFVEKARLCRRYGAAVVVMAFDEDGQADTFARKREICERSYRILVDKVGFNPSDIIFDPNIFAVATGIDEHNNYAVDFIDATRWIRQNLPGAQVSGGVSNVSFSFRGNNPVREAIHSVFLYHAIKAGLNMGIVNAGQLAVYDDLPEELRERVEDVILNKRLDGTERLLEIAEKYRGDGGGQARKEDLGWREWPVNKRLEHALVKGITTYITEDTELAREAASRPLDVIEGPLMDGMNVVGDLFGEGKMFLPQVVKSARVMKQAVAYLQPYIEAEKTVDSKPNGRILMATVKGDVHDIGKNIVGVVLACNNFEVIDLGVMVPAETILQTAREKNCDIIGLSGLITPSLDEMVHVAAEMERQGFDVPLLIGGATTSKAHTAVKIDPEYRRNQVVYVADASRAVGVASNLLSDDHRPAFVANIQEEYEKVRHRTANRKRNDKRLSYEEAFAAAPEFDWQSYEPPVPRKVGVTVIDDFPLEQLVDTIDWTPFFISWDLAGKYPAILNDEVVGEAATDLFKNAQLMLQEIIDKKLLRARAVIGLWPANSEGDDIVVYADESRTEELARLHQMRQQVQKLGGDGLCRSLADFVAPAHSGVGDYVGGFAVTTGIGADELAAKYEAAHDDYSAIMVKALADRLAESFAEYLHRQVRTGYWGYTPEETLSNEELIREKYRGIRPAPGYPACPDHTEKATLFKLLGAEENAGVSLTSHFAMLPAASVSGWYFAHPEARYFNVGKIGRDQLESLAQRKGVEATELERWLRPNLED</sequence>
<dbReference type="InterPro" id="IPR000489">
    <property type="entry name" value="Pterin-binding_dom"/>
</dbReference>
<feature type="domain" description="B12-binding N-terminal" evidence="29">
    <location>
        <begin position="652"/>
        <end position="746"/>
    </location>
</feature>
<dbReference type="InterPro" id="IPR003726">
    <property type="entry name" value="HCY_dom"/>
</dbReference>
<keyword evidence="16 21" id="KW-0486">Methionine biosynthesis</keyword>
<dbReference type="PROSITE" id="PS50972">
    <property type="entry name" value="PTERIN_BINDING"/>
    <property type="match status" value="1"/>
</dbReference>
<evidence type="ECO:0000259" key="26">
    <source>
        <dbReference type="PROSITE" id="PS50972"/>
    </source>
</evidence>
<dbReference type="Gene3D" id="1.10.1240.10">
    <property type="entry name" value="Methionine synthase domain"/>
    <property type="match status" value="1"/>
</dbReference>
<dbReference type="Gene3D" id="3.20.20.20">
    <property type="entry name" value="Dihydropteroate synthase-like"/>
    <property type="match status" value="1"/>
</dbReference>
<dbReference type="NCBIfam" id="NF007024">
    <property type="entry name" value="PRK09490.1"/>
    <property type="match status" value="1"/>
</dbReference>
<accession>A0A1C9WA89</accession>
<comment type="domain">
    <text evidence="21">Modular enzyme with four functionally distinct domains. The isolated Hcy-binding domain catalyzes methyl transfer from free methylcobalamin to homocysteine. The Hcy-binding domain in association with the pterin-binding domain catalyzes the methylation of cob(I)alamin by methyltetrahydrofolate and the methylation of homocysteine. The B12-binding domain binds the cofactor. The AdoMet activation domain binds S-adenosyl-L-methionine. Under aerobic conditions cob(I)alamin can be converted to inactive cob(II)alamin. Reductive methylation by S-adenosyl-L-methionine and flavodoxin regenerates methylcobalamin.</text>
</comment>
<dbReference type="Pfam" id="PF02574">
    <property type="entry name" value="S-methyl_trans"/>
    <property type="match status" value="1"/>
</dbReference>
<gene>
    <name evidence="30" type="primary">metH</name>
    <name evidence="30" type="ORF">AUP74_02672</name>
</gene>
<evidence type="ECO:0000259" key="29">
    <source>
        <dbReference type="PROSITE" id="PS51337"/>
    </source>
</evidence>
<evidence type="ECO:0000256" key="6">
    <source>
        <dbReference type="ARBA" id="ARBA00012032"/>
    </source>
</evidence>
<comment type="cofactor">
    <cofactor evidence="3 21 22">
        <name>methylcob(III)alamin</name>
        <dbReference type="ChEBI" id="CHEBI:28115"/>
    </cofactor>
</comment>
<dbReference type="SUPFAM" id="SSF47644">
    <property type="entry name" value="Methionine synthase domain"/>
    <property type="match status" value="1"/>
</dbReference>
<dbReference type="Gene3D" id="1.10.288.10">
    <property type="entry name" value="Cobalamin-dependent Methionine Synthase, domain 2"/>
    <property type="match status" value="1"/>
</dbReference>
<dbReference type="EMBL" id="CP014143">
    <property type="protein sequence ID" value="AOS98068.1"/>
    <property type="molecule type" value="Genomic_DNA"/>
</dbReference>
<dbReference type="GO" id="GO:0050667">
    <property type="term" value="P:homocysteine metabolic process"/>
    <property type="evidence" value="ECO:0007669"/>
    <property type="project" value="TreeGrafter"/>
</dbReference>
<dbReference type="PROSITE" id="PS50974">
    <property type="entry name" value="ADOMET_ACTIVATION"/>
    <property type="match status" value="1"/>
</dbReference>
<evidence type="ECO:0000256" key="23">
    <source>
        <dbReference type="PIRSR" id="PIRSR000381-2"/>
    </source>
</evidence>
<evidence type="ECO:0000256" key="16">
    <source>
        <dbReference type="ARBA" id="ARBA00023167"/>
    </source>
</evidence>
<evidence type="ECO:0000256" key="14">
    <source>
        <dbReference type="ARBA" id="ARBA00022737"/>
    </source>
</evidence>
<dbReference type="Pfam" id="PF00809">
    <property type="entry name" value="Pterin_bind"/>
    <property type="match status" value="1"/>
</dbReference>
<dbReference type="InterPro" id="IPR050554">
    <property type="entry name" value="Met_Synthase/Corrinoid"/>
</dbReference>
<dbReference type="Gene3D" id="3.20.20.330">
    <property type="entry name" value="Homocysteine-binding-like domain"/>
    <property type="match status" value="1"/>
</dbReference>
<keyword evidence="17 21" id="KW-0170">Cobalt</keyword>
<dbReference type="GO" id="GO:0005829">
    <property type="term" value="C:cytosol"/>
    <property type="evidence" value="ECO:0007669"/>
    <property type="project" value="TreeGrafter"/>
</dbReference>
<evidence type="ECO:0000256" key="9">
    <source>
        <dbReference type="ARBA" id="ARBA00022605"/>
    </source>
</evidence>
<dbReference type="KEGG" id="micc:AUP74_02672"/>
<keyword evidence="11 21" id="KW-0808">Transferase</keyword>
<dbReference type="SUPFAM" id="SSF51717">
    <property type="entry name" value="Dihydropteroate synthetase-like"/>
    <property type="match status" value="1"/>
</dbReference>
<dbReference type="InterPro" id="IPR037010">
    <property type="entry name" value="VitB12-dep_Met_synth_activ_sf"/>
</dbReference>
<dbReference type="InterPro" id="IPR006158">
    <property type="entry name" value="Cobalamin-bd"/>
</dbReference>
<dbReference type="InterPro" id="IPR011005">
    <property type="entry name" value="Dihydropteroate_synth-like_sf"/>
</dbReference>
<evidence type="ECO:0000256" key="1">
    <source>
        <dbReference type="ARBA" id="ARBA00001700"/>
    </source>
</evidence>
<evidence type="ECO:0000256" key="2">
    <source>
        <dbReference type="ARBA" id="ARBA00001947"/>
    </source>
</evidence>
<feature type="binding site" description="axial binding residue" evidence="22">
    <location>
        <position position="762"/>
    </location>
    <ligand>
        <name>methylcob(III)alamin</name>
        <dbReference type="ChEBI" id="CHEBI:28115"/>
    </ligand>
    <ligandPart>
        <name>Co</name>
        <dbReference type="ChEBI" id="CHEBI:27638"/>
    </ligandPart>
</feature>
<evidence type="ECO:0000256" key="18">
    <source>
        <dbReference type="ARBA" id="ARBA00025552"/>
    </source>
</evidence>
<dbReference type="GO" id="GO:0031419">
    <property type="term" value="F:cobalamin binding"/>
    <property type="evidence" value="ECO:0007669"/>
    <property type="project" value="UniProtKB-UniRule"/>
</dbReference>
<dbReference type="InterPro" id="IPR036589">
    <property type="entry name" value="HCY_dom_sf"/>
</dbReference>